<dbReference type="Proteomes" id="UP000076580">
    <property type="component" value="Chromosome 01"/>
</dbReference>
<evidence type="ECO:0000313" key="2">
    <source>
        <dbReference type="EMBL" id="KYK61622.1"/>
    </source>
</evidence>
<proteinExistence type="predicted"/>
<dbReference type="RefSeq" id="XP_040660974.1">
    <property type="nucleotide sequence ID" value="XM_040800091.1"/>
</dbReference>
<reference evidence="2 3" key="1">
    <citation type="journal article" date="2016" name="Sci. Rep.">
        <title>Insights into Adaptations to a Near-Obligate Nematode Endoparasitic Lifestyle from the Finished Genome of Drechmeria coniospora.</title>
        <authorList>
            <person name="Zhang L."/>
            <person name="Zhou Z."/>
            <person name="Guo Q."/>
            <person name="Fokkens L."/>
            <person name="Miskei M."/>
            <person name="Pocsi I."/>
            <person name="Zhang W."/>
            <person name="Chen M."/>
            <person name="Wang L."/>
            <person name="Sun Y."/>
            <person name="Donzelli B.G."/>
            <person name="Gibson D.M."/>
            <person name="Nelson D.R."/>
            <person name="Luo J.G."/>
            <person name="Rep M."/>
            <person name="Liu H."/>
            <person name="Yang S."/>
            <person name="Wang J."/>
            <person name="Krasnoff S.B."/>
            <person name="Xu Y."/>
            <person name="Molnar I."/>
            <person name="Lin M."/>
        </authorList>
    </citation>
    <scope>NUCLEOTIDE SEQUENCE [LARGE SCALE GENOMIC DNA]</scope>
    <source>
        <strain evidence="2 3">ARSEF 6962</strain>
    </source>
</reference>
<dbReference type="GeneID" id="63715408"/>
<comment type="caution">
    <text evidence="2">The sequence shown here is derived from an EMBL/GenBank/DDBJ whole genome shotgun (WGS) entry which is preliminary data.</text>
</comment>
<dbReference type="InParanoid" id="A0A151GX63"/>
<sequence length="87" mass="9748">MNEEEEESAATVSYSSPVCCMLSHLNPDFTYKHQTSDEPATEHPTMPSEQAKTGDDQQETLTAQLDRVTEKDRVMDKQDPLVAVPHV</sequence>
<protein>
    <submittedName>
        <fullName evidence="2">Uncharacterized protein</fullName>
    </submittedName>
</protein>
<dbReference type="EMBL" id="LAYC01000001">
    <property type="protein sequence ID" value="KYK61622.1"/>
    <property type="molecule type" value="Genomic_DNA"/>
</dbReference>
<gene>
    <name evidence="2" type="ORF">DCS_02765</name>
</gene>
<keyword evidence="3" id="KW-1185">Reference proteome</keyword>
<evidence type="ECO:0000256" key="1">
    <source>
        <dbReference type="SAM" id="MobiDB-lite"/>
    </source>
</evidence>
<feature type="compositionally biased region" description="Basic and acidic residues" evidence="1">
    <location>
        <begin position="67"/>
        <end position="79"/>
    </location>
</feature>
<dbReference type="AlphaFoldDB" id="A0A151GX63"/>
<evidence type="ECO:0000313" key="3">
    <source>
        <dbReference type="Proteomes" id="UP000076580"/>
    </source>
</evidence>
<accession>A0A151GX63</accession>
<organism evidence="2 3">
    <name type="scientific">Drechmeria coniospora</name>
    <name type="common">Nematophagous fungus</name>
    <name type="synonym">Meria coniospora</name>
    <dbReference type="NCBI Taxonomy" id="98403"/>
    <lineage>
        <taxon>Eukaryota</taxon>
        <taxon>Fungi</taxon>
        <taxon>Dikarya</taxon>
        <taxon>Ascomycota</taxon>
        <taxon>Pezizomycotina</taxon>
        <taxon>Sordariomycetes</taxon>
        <taxon>Hypocreomycetidae</taxon>
        <taxon>Hypocreales</taxon>
        <taxon>Ophiocordycipitaceae</taxon>
        <taxon>Drechmeria</taxon>
    </lineage>
</organism>
<feature type="region of interest" description="Disordered" evidence="1">
    <location>
        <begin position="30"/>
        <end position="87"/>
    </location>
</feature>
<name>A0A151GX63_DRECN</name>